<dbReference type="SMART" id="SM00448">
    <property type="entry name" value="REC"/>
    <property type="match status" value="1"/>
</dbReference>
<feature type="domain" description="PAS" evidence="11">
    <location>
        <begin position="133"/>
        <end position="205"/>
    </location>
</feature>
<keyword evidence="14" id="KW-1185">Reference proteome</keyword>
<dbReference type="GO" id="GO:0009927">
    <property type="term" value="F:histidine phosphotransfer kinase activity"/>
    <property type="evidence" value="ECO:0007669"/>
    <property type="project" value="TreeGrafter"/>
</dbReference>
<feature type="region of interest" description="Disordered" evidence="8">
    <location>
        <begin position="428"/>
        <end position="466"/>
    </location>
</feature>
<dbReference type="Proteomes" id="UP000031532">
    <property type="component" value="Unassembled WGS sequence"/>
</dbReference>
<dbReference type="SMART" id="SM00388">
    <property type="entry name" value="HisKA"/>
    <property type="match status" value="1"/>
</dbReference>
<evidence type="ECO:0000256" key="8">
    <source>
        <dbReference type="SAM" id="MobiDB-lite"/>
    </source>
</evidence>
<dbReference type="Gene3D" id="3.30.565.10">
    <property type="entry name" value="Histidine kinase-like ATPase, C-terminal domain"/>
    <property type="match status" value="1"/>
</dbReference>
<dbReference type="Pfam" id="PF13426">
    <property type="entry name" value="PAS_9"/>
    <property type="match status" value="1"/>
</dbReference>
<dbReference type="SMART" id="SM00086">
    <property type="entry name" value="PAC"/>
    <property type="match status" value="1"/>
</dbReference>
<dbReference type="Gene3D" id="1.10.287.130">
    <property type="match status" value="1"/>
</dbReference>
<dbReference type="Gene3D" id="3.40.50.2300">
    <property type="match status" value="1"/>
</dbReference>
<sequence>MNIPAKILVVEDERIVAKDIENRLQKFGYHVCKTVATGEEAIAQISELKPDLVLVDIRLQGDMDGIALAQVLHHNFELPVVYLTANSDEYILNRALATQPFGYIIKPFREQELKTTIEITLNKYLIEQKLKQNKYWLKTVLKSINNGVIASDTEGKIAFMNPIAEALTGWNRQDACGKEATEVVKIVPIQTINSEHPIQQALQEGITVEISERSQLIDKNGLEIPIDDSIAPIKDDRGNIVGTMLVFQDISERQQVEAMHQKQIEQEQMLLQMQKMHELKDDFLSTVSHELRTPIANMKMALQMLKTSPSSEKRQRYLEILQAECNREAELITELLDLQRLETASYPTLVQEAVNLQEWLPQIMEPFLIRAQENQQLLEIRLDPNLSQILTDRASLERAIAELANNACKYTPAGGMIVVSVSCQGAGSASVQGVGGKRTEGAEGERRAAQEQRSRGAEEQRRTHHAPTNYQLPITNYQLPATRTIFTVRNQAEIPAAELPKIFEKFYRIHNSDRWKQGGTGLGLTLVQKLVEHLQGTLQVESQEGWTTFTMELPHGIGSSEERV</sequence>
<dbReference type="SUPFAM" id="SSF47384">
    <property type="entry name" value="Homodimeric domain of signal transducing histidine kinase"/>
    <property type="match status" value="1"/>
</dbReference>
<dbReference type="GO" id="GO:0005886">
    <property type="term" value="C:plasma membrane"/>
    <property type="evidence" value="ECO:0007669"/>
    <property type="project" value="TreeGrafter"/>
</dbReference>
<dbReference type="InterPro" id="IPR036097">
    <property type="entry name" value="HisK_dim/P_sf"/>
</dbReference>
<dbReference type="CDD" id="cd00082">
    <property type="entry name" value="HisKA"/>
    <property type="match status" value="1"/>
</dbReference>
<dbReference type="EC" id="2.7.13.3" evidence="2"/>
<evidence type="ECO:0000256" key="5">
    <source>
        <dbReference type="ARBA" id="ARBA00022777"/>
    </source>
</evidence>
<dbReference type="PANTHER" id="PTHR43047:SF72">
    <property type="entry name" value="OSMOSENSING HISTIDINE PROTEIN KINASE SLN1"/>
    <property type="match status" value="1"/>
</dbReference>
<dbReference type="OrthoDB" id="9809987at2"/>
<dbReference type="SMART" id="SM00091">
    <property type="entry name" value="PAS"/>
    <property type="match status" value="1"/>
</dbReference>
<feature type="modified residue" description="4-aspartylphosphate" evidence="7">
    <location>
        <position position="56"/>
    </location>
</feature>
<dbReference type="InterPro" id="IPR001789">
    <property type="entry name" value="Sig_transdc_resp-reg_receiver"/>
</dbReference>
<dbReference type="PROSITE" id="PS50112">
    <property type="entry name" value="PAS"/>
    <property type="match status" value="1"/>
</dbReference>
<dbReference type="PRINTS" id="PR00344">
    <property type="entry name" value="BCTRLSENSOR"/>
</dbReference>
<dbReference type="GO" id="GO:0000155">
    <property type="term" value="F:phosphorelay sensor kinase activity"/>
    <property type="evidence" value="ECO:0007669"/>
    <property type="project" value="InterPro"/>
</dbReference>
<dbReference type="PANTHER" id="PTHR43047">
    <property type="entry name" value="TWO-COMPONENT HISTIDINE PROTEIN KINASE"/>
    <property type="match status" value="1"/>
</dbReference>
<proteinExistence type="predicted"/>
<dbReference type="EMBL" id="JTJC03000017">
    <property type="protein sequence ID" value="NHC37990.1"/>
    <property type="molecule type" value="Genomic_DNA"/>
</dbReference>
<feature type="domain" description="Histidine kinase" evidence="9">
    <location>
        <begin position="286"/>
        <end position="557"/>
    </location>
</feature>
<keyword evidence="3 7" id="KW-0597">Phosphoprotein</keyword>
<dbReference type="SMART" id="SM00387">
    <property type="entry name" value="HATPase_c"/>
    <property type="match status" value="1"/>
</dbReference>
<name>A0A9X5E9V2_9CYAN</name>
<comment type="catalytic activity">
    <reaction evidence="1">
        <text>ATP + protein L-histidine = ADP + protein N-phospho-L-histidine.</text>
        <dbReference type="EC" id="2.7.13.3"/>
    </reaction>
</comment>
<accession>A0A9X5E9V2</accession>
<dbReference type="PROSITE" id="PS50110">
    <property type="entry name" value="RESPONSE_REGULATORY"/>
    <property type="match status" value="1"/>
</dbReference>
<protein>
    <recommendedName>
        <fullName evidence="2">histidine kinase</fullName>
        <ecNumber evidence="2">2.7.13.3</ecNumber>
    </recommendedName>
</protein>
<dbReference type="SUPFAM" id="SSF52172">
    <property type="entry name" value="CheY-like"/>
    <property type="match status" value="1"/>
</dbReference>
<dbReference type="InterPro" id="IPR004358">
    <property type="entry name" value="Sig_transdc_His_kin-like_C"/>
</dbReference>
<dbReference type="InterPro" id="IPR036890">
    <property type="entry name" value="HATPase_C_sf"/>
</dbReference>
<dbReference type="CDD" id="cd17534">
    <property type="entry name" value="REC_DC-like"/>
    <property type="match status" value="1"/>
</dbReference>
<dbReference type="InterPro" id="IPR000014">
    <property type="entry name" value="PAS"/>
</dbReference>
<dbReference type="InterPro" id="IPR003594">
    <property type="entry name" value="HATPase_dom"/>
</dbReference>
<dbReference type="InterPro" id="IPR011006">
    <property type="entry name" value="CheY-like_superfamily"/>
</dbReference>
<dbReference type="InterPro" id="IPR005467">
    <property type="entry name" value="His_kinase_dom"/>
</dbReference>
<gene>
    <name evidence="13" type="ORF">QH73_0025780</name>
</gene>
<evidence type="ECO:0000256" key="6">
    <source>
        <dbReference type="ARBA" id="ARBA00023012"/>
    </source>
</evidence>
<dbReference type="CDD" id="cd00075">
    <property type="entry name" value="HATPase"/>
    <property type="match status" value="1"/>
</dbReference>
<keyword evidence="5" id="KW-0418">Kinase</keyword>
<evidence type="ECO:0000259" key="12">
    <source>
        <dbReference type="PROSITE" id="PS50113"/>
    </source>
</evidence>
<dbReference type="SUPFAM" id="SSF55874">
    <property type="entry name" value="ATPase domain of HSP90 chaperone/DNA topoisomerase II/histidine kinase"/>
    <property type="match status" value="1"/>
</dbReference>
<evidence type="ECO:0000313" key="13">
    <source>
        <dbReference type="EMBL" id="NHC37990.1"/>
    </source>
</evidence>
<dbReference type="InterPro" id="IPR003661">
    <property type="entry name" value="HisK_dim/P_dom"/>
</dbReference>
<evidence type="ECO:0000256" key="3">
    <source>
        <dbReference type="ARBA" id="ARBA00022553"/>
    </source>
</evidence>
<dbReference type="Gene3D" id="3.30.450.20">
    <property type="entry name" value="PAS domain"/>
    <property type="match status" value="1"/>
</dbReference>
<feature type="compositionally biased region" description="Basic and acidic residues" evidence="8">
    <location>
        <begin position="437"/>
        <end position="461"/>
    </location>
</feature>
<evidence type="ECO:0000259" key="11">
    <source>
        <dbReference type="PROSITE" id="PS50112"/>
    </source>
</evidence>
<dbReference type="NCBIfam" id="TIGR00229">
    <property type="entry name" value="sensory_box"/>
    <property type="match status" value="1"/>
</dbReference>
<evidence type="ECO:0000259" key="10">
    <source>
        <dbReference type="PROSITE" id="PS50110"/>
    </source>
</evidence>
<dbReference type="InterPro" id="IPR035965">
    <property type="entry name" value="PAS-like_dom_sf"/>
</dbReference>
<organism evidence="13 14">
    <name type="scientific">Scytonema millei VB511283</name>
    <dbReference type="NCBI Taxonomy" id="1245923"/>
    <lineage>
        <taxon>Bacteria</taxon>
        <taxon>Bacillati</taxon>
        <taxon>Cyanobacteriota</taxon>
        <taxon>Cyanophyceae</taxon>
        <taxon>Nostocales</taxon>
        <taxon>Scytonemataceae</taxon>
        <taxon>Scytonema</taxon>
    </lineage>
</organism>
<evidence type="ECO:0000256" key="7">
    <source>
        <dbReference type="PROSITE-ProRule" id="PRU00169"/>
    </source>
</evidence>
<evidence type="ECO:0000259" key="9">
    <source>
        <dbReference type="PROSITE" id="PS50109"/>
    </source>
</evidence>
<evidence type="ECO:0000313" key="14">
    <source>
        <dbReference type="Proteomes" id="UP000031532"/>
    </source>
</evidence>
<dbReference type="CDD" id="cd00130">
    <property type="entry name" value="PAS"/>
    <property type="match status" value="1"/>
</dbReference>
<evidence type="ECO:0000256" key="1">
    <source>
        <dbReference type="ARBA" id="ARBA00000085"/>
    </source>
</evidence>
<dbReference type="SUPFAM" id="SSF55785">
    <property type="entry name" value="PYP-like sensor domain (PAS domain)"/>
    <property type="match status" value="1"/>
</dbReference>
<evidence type="ECO:0000256" key="4">
    <source>
        <dbReference type="ARBA" id="ARBA00022679"/>
    </source>
</evidence>
<dbReference type="RefSeq" id="WP_039713825.1">
    <property type="nucleotide sequence ID" value="NZ_JTJC03000017.1"/>
</dbReference>
<keyword evidence="4" id="KW-0808">Transferase</keyword>
<evidence type="ECO:0000256" key="2">
    <source>
        <dbReference type="ARBA" id="ARBA00012438"/>
    </source>
</evidence>
<dbReference type="InterPro" id="IPR001610">
    <property type="entry name" value="PAC"/>
</dbReference>
<feature type="domain" description="Response regulatory" evidence="10">
    <location>
        <begin position="6"/>
        <end position="121"/>
    </location>
</feature>
<dbReference type="InterPro" id="IPR000700">
    <property type="entry name" value="PAS-assoc_C"/>
</dbReference>
<dbReference type="PROSITE" id="PS50113">
    <property type="entry name" value="PAC"/>
    <property type="match status" value="1"/>
</dbReference>
<dbReference type="AlphaFoldDB" id="A0A9X5E9V2"/>
<dbReference type="Pfam" id="PF00072">
    <property type="entry name" value="Response_reg"/>
    <property type="match status" value="1"/>
</dbReference>
<dbReference type="Pfam" id="PF02518">
    <property type="entry name" value="HATPase_c"/>
    <property type="match status" value="1"/>
</dbReference>
<keyword evidence="6" id="KW-0902">Two-component regulatory system</keyword>
<feature type="domain" description="PAC" evidence="12">
    <location>
        <begin position="210"/>
        <end position="262"/>
    </location>
</feature>
<dbReference type="PROSITE" id="PS50109">
    <property type="entry name" value="HIS_KIN"/>
    <property type="match status" value="1"/>
</dbReference>
<comment type="caution">
    <text evidence="13">The sequence shown here is derived from an EMBL/GenBank/DDBJ whole genome shotgun (WGS) entry which is preliminary data.</text>
</comment>
<dbReference type="Pfam" id="PF00512">
    <property type="entry name" value="HisKA"/>
    <property type="match status" value="1"/>
</dbReference>
<reference evidence="13 14" key="1">
    <citation type="journal article" date="2015" name="Genome Announc.">
        <title>Draft Genome Sequence of the Terrestrial Cyanobacterium Scytonema millei VB511283, Isolated from Eastern India.</title>
        <authorList>
            <person name="Sen D."/>
            <person name="Chandrababunaidu M.M."/>
            <person name="Singh D."/>
            <person name="Sanghi N."/>
            <person name="Ghorai A."/>
            <person name="Mishra G.P."/>
            <person name="Madduluri M."/>
            <person name="Adhikary S.P."/>
            <person name="Tripathy S."/>
        </authorList>
    </citation>
    <scope>NUCLEOTIDE SEQUENCE [LARGE SCALE GENOMIC DNA]</scope>
    <source>
        <strain evidence="13 14">VB511283</strain>
    </source>
</reference>